<evidence type="ECO:0008006" key="3">
    <source>
        <dbReference type="Google" id="ProtNLM"/>
    </source>
</evidence>
<accession>A0A9P3ER41</accession>
<name>A0A9P3ER41_9EURO</name>
<dbReference type="InterPro" id="IPR015943">
    <property type="entry name" value="WD40/YVTN_repeat-like_dom_sf"/>
</dbReference>
<reference evidence="1 2" key="1">
    <citation type="submission" date="2018-10" db="EMBL/GenBank/DDBJ databases">
        <title>Pan-genome distribution and transcriptional activeness of fungal secondary metabolism genes in Aspergillus section Fumigati.</title>
        <authorList>
            <person name="Takahashi H."/>
            <person name="Umemura M."/>
            <person name="Ninomiya A."/>
            <person name="Kusuya Y."/>
            <person name="Urayama S."/>
            <person name="Shimizu M."/>
            <person name="Watanabe A."/>
            <person name="Kamei K."/>
            <person name="Yaguchi T."/>
            <person name="Hagiwara D."/>
        </authorList>
    </citation>
    <scope>NUCLEOTIDE SEQUENCE [LARGE SCALE GENOMIC DNA]</scope>
    <source>
        <strain evidence="1 2">IFM 55266</strain>
    </source>
</reference>
<evidence type="ECO:0000313" key="2">
    <source>
        <dbReference type="Proteomes" id="UP001043456"/>
    </source>
</evidence>
<dbReference type="GO" id="GO:0005815">
    <property type="term" value="C:microtubule organizing center"/>
    <property type="evidence" value="ECO:0007669"/>
    <property type="project" value="TreeGrafter"/>
</dbReference>
<dbReference type="PANTHER" id="PTHR16220">
    <property type="entry name" value="WD REPEAT PROTEIN 8-RELATED"/>
    <property type="match status" value="1"/>
</dbReference>
<dbReference type="AlphaFoldDB" id="A0A9P3ER41"/>
<dbReference type="OrthoDB" id="308690at2759"/>
<dbReference type="GeneID" id="67000824"/>
<dbReference type="Proteomes" id="UP001043456">
    <property type="component" value="Unassembled WGS sequence"/>
</dbReference>
<protein>
    <recommendedName>
        <fullName evidence="3">WD40 domain protein</fullName>
    </recommendedName>
</protein>
<comment type="caution">
    <text evidence="1">The sequence shown here is derived from an EMBL/GenBank/DDBJ whole genome shotgun (WGS) entry which is preliminary data.</text>
</comment>
<proteinExistence type="predicted"/>
<evidence type="ECO:0000313" key="1">
    <source>
        <dbReference type="EMBL" id="GIJ83392.1"/>
    </source>
</evidence>
<dbReference type="InterPro" id="IPR011044">
    <property type="entry name" value="Quino_amine_DH_bsu"/>
</dbReference>
<dbReference type="EMBL" id="BHVY01000002">
    <property type="protein sequence ID" value="GIJ83392.1"/>
    <property type="molecule type" value="Genomic_DNA"/>
</dbReference>
<organism evidence="1 2">
    <name type="scientific">Aspergillus pseudoviridinutans</name>
    <dbReference type="NCBI Taxonomy" id="1517512"/>
    <lineage>
        <taxon>Eukaryota</taxon>
        <taxon>Fungi</taxon>
        <taxon>Dikarya</taxon>
        <taxon>Ascomycota</taxon>
        <taxon>Pezizomycotina</taxon>
        <taxon>Eurotiomycetes</taxon>
        <taxon>Eurotiomycetidae</taxon>
        <taxon>Eurotiales</taxon>
        <taxon>Aspergillaceae</taxon>
        <taxon>Aspergillus</taxon>
        <taxon>Aspergillus subgen. Fumigati</taxon>
    </lineage>
</organism>
<dbReference type="InterPro" id="IPR052778">
    <property type="entry name" value="Centrosome-WD_assoc"/>
</dbReference>
<dbReference type="SUPFAM" id="SSF50969">
    <property type="entry name" value="YVTN repeat-like/Quinoprotein amine dehydrogenase"/>
    <property type="match status" value="1"/>
</dbReference>
<sequence length="496" mass="54329">MDSTGAAGSSAAFLSEDGAFAAQLNGKDLIIHLNPVSLDFKEVEIVKLKETPTRFLRFSRPKQLAQSDTIGSQEESAGRRILCASDTRILVWDLHPLQLHAEIENIESGALNIDFGADENEIIVFHAWNTKLTIYSLDSGRSQVIKSPKFSHYNGFGFRPRTRQFAILLKPETSDLLTIHEYRSYELVNRVNLPTSDAQGLKWSPDGNWIAVWDAASTGTKLLIYTADGNPFRTYNGSPESESVFDLGVRSIEWSPAINQGHTSDLLAVGKVDGTIDVLNTKTFSCSMTLSHAFPMDQPSLSAWHEKSVTADGRLGYTELPASSAFSMISESTGPPRGASIMTFSANGAFLSTVDQTRPNVVWIWDLKTAPGLVSVLLHDHPVRQVVWHPSRTEFLVTTSNSIVPAIRYWSLDRHPSVIPIPISRSEGGKYDAADDIPKKELKKDGSRSPSPAQVLKPPKVFVSMIHLCHLDILPAGQSNPGDGAMLAEPASAKRA</sequence>
<keyword evidence="2" id="KW-1185">Reference proteome</keyword>
<dbReference type="RefSeq" id="XP_043154139.1">
    <property type="nucleotide sequence ID" value="XM_043298204.1"/>
</dbReference>
<dbReference type="PANTHER" id="PTHR16220:SF0">
    <property type="entry name" value="WD REPEAT-CONTAINING PROTEIN WRAP73"/>
    <property type="match status" value="1"/>
</dbReference>
<dbReference type="Gene3D" id="2.130.10.10">
    <property type="entry name" value="YVTN repeat-like/Quinoprotein amine dehydrogenase"/>
    <property type="match status" value="2"/>
</dbReference>
<gene>
    <name evidence="1" type="ORF">Asppvi_002212</name>
</gene>
<dbReference type="GO" id="GO:1990811">
    <property type="term" value="C:MWP complex"/>
    <property type="evidence" value="ECO:0007669"/>
    <property type="project" value="TreeGrafter"/>
</dbReference>
<dbReference type="GO" id="GO:1990810">
    <property type="term" value="P:microtubule anchoring at mitotic spindle pole body"/>
    <property type="evidence" value="ECO:0007669"/>
    <property type="project" value="TreeGrafter"/>
</dbReference>